<reference evidence="1" key="1">
    <citation type="journal article" date="2021" name="Microb. Physiol.">
        <title>Proteogenomic Insights into the Physiology of Marine, Sulfate-Reducing, Filamentous Desulfonema limicola and Desulfonema magnum.</title>
        <authorList>
            <person name="Schnaars V."/>
            <person name="Wohlbrand L."/>
            <person name="Scheve S."/>
            <person name="Hinrichs C."/>
            <person name="Reinhardt R."/>
            <person name="Rabus R."/>
        </authorList>
    </citation>
    <scope>NUCLEOTIDE SEQUENCE</scope>
    <source>
        <strain evidence="1">4be13</strain>
    </source>
</reference>
<dbReference type="KEGG" id="dmm:dnm_050230"/>
<dbReference type="Proteomes" id="UP000663722">
    <property type="component" value="Chromosome"/>
</dbReference>
<gene>
    <name evidence="1" type="ORF">dnm_050230</name>
</gene>
<evidence type="ECO:0000313" key="1">
    <source>
        <dbReference type="EMBL" id="QTA88978.1"/>
    </source>
</evidence>
<dbReference type="AlphaFoldDB" id="A0A975GQI2"/>
<dbReference type="Pfam" id="PF22398">
    <property type="entry name" value="DUF6978"/>
    <property type="match status" value="1"/>
</dbReference>
<sequence>MLSRQDVTDILAEPKIAETKIIDLANIKTILNLYSENDDKLKFKLQITQSDKIQFKLTNHHHFNTVGLLRLDYKGRHKNPENITENVPDILHKYVGKIFDINEPHIHIYFEGYDIKWAMPLDEYGFPVKKISSVSDIEDAVKSFQKEINLKSELSFSLPLFR</sequence>
<evidence type="ECO:0000313" key="2">
    <source>
        <dbReference type="Proteomes" id="UP000663722"/>
    </source>
</evidence>
<accession>A0A975GQI2</accession>
<dbReference type="InterPro" id="IPR053916">
    <property type="entry name" value="DUF6978"/>
</dbReference>
<name>A0A975GQI2_9BACT</name>
<proteinExistence type="predicted"/>
<organism evidence="1 2">
    <name type="scientific">Desulfonema magnum</name>
    <dbReference type="NCBI Taxonomy" id="45655"/>
    <lineage>
        <taxon>Bacteria</taxon>
        <taxon>Pseudomonadati</taxon>
        <taxon>Thermodesulfobacteriota</taxon>
        <taxon>Desulfobacteria</taxon>
        <taxon>Desulfobacterales</taxon>
        <taxon>Desulfococcaceae</taxon>
        <taxon>Desulfonema</taxon>
    </lineage>
</organism>
<protein>
    <submittedName>
        <fullName evidence="1">Uncharacterized protein</fullName>
    </submittedName>
</protein>
<dbReference type="EMBL" id="CP061800">
    <property type="protein sequence ID" value="QTA88978.1"/>
    <property type="molecule type" value="Genomic_DNA"/>
</dbReference>
<keyword evidence="2" id="KW-1185">Reference proteome</keyword>
<dbReference type="RefSeq" id="WP_207683506.1">
    <property type="nucleotide sequence ID" value="NZ_CP061800.1"/>
</dbReference>